<name>A0A0W0SXA6_9GAMM</name>
<dbReference type="EMBL" id="LNXY01000020">
    <property type="protein sequence ID" value="KTC87945.1"/>
    <property type="molecule type" value="Genomic_DNA"/>
</dbReference>
<accession>A0A0W0SXA6</accession>
<gene>
    <name evidence="1" type="ORF">Ldro_1564</name>
</gene>
<dbReference type="RefSeq" id="WP_058495849.1">
    <property type="nucleotide sequence ID" value="NZ_LNXY01000020.1"/>
</dbReference>
<organism evidence="1 2">
    <name type="scientific">Legionella drozanskii LLAP-1</name>
    <dbReference type="NCBI Taxonomy" id="1212489"/>
    <lineage>
        <taxon>Bacteria</taxon>
        <taxon>Pseudomonadati</taxon>
        <taxon>Pseudomonadota</taxon>
        <taxon>Gammaproteobacteria</taxon>
        <taxon>Legionellales</taxon>
        <taxon>Legionellaceae</taxon>
        <taxon>Legionella</taxon>
    </lineage>
</organism>
<evidence type="ECO:0000313" key="2">
    <source>
        <dbReference type="Proteomes" id="UP000054736"/>
    </source>
</evidence>
<dbReference type="Proteomes" id="UP000054736">
    <property type="component" value="Unassembled WGS sequence"/>
</dbReference>
<dbReference type="PATRIC" id="fig|1212489.4.peg.1654"/>
<protein>
    <submittedName>
        <fullName evidence="1">Uncharacterized protein</fullName>
    </submittedName>
</protein>
<comment type="caution">
    <text evidence="1">The sequence shown here is derived from an EMBL/GenBank/DDBJ whole genome shotgun (WGS) entry which is preliminary data.</text>
</comment>
<reference evidence="1 2" key="1">
    <citation type="submission" date="2015-11" db="EMBL/GenBank/DDBJ databases">
        <title>Genomic analysis of 38 Legionella species identifies large and diverse effector repertoires.</title>
        <authorList>
            <person name="Burstein D."/>
            <person name="Amaro F."/>
            <person name="Zusman T."/>
            <person name="Lifshitz Z."/>
            <person name="Cohen O."/>
            <person name="Gilbert J.A."/>
            <person name="Pupko T."/>
            <person name="Shuman H.A."/>
            <person name="Segal G."/>
        </authorList>
    </citation>
    <scope>NUCLEOTIDE SEQUENCE [LARGE SCALE GENOMIC DNA]</scope>
    <source>
        <strain evidence="1 2">ATCC 700990</strain>
    </source>
</reference>
<evidence type="ECO:0000313" key="1">
    <source>
        <dbReference type="EMBL" id="KTC87945.1"/>
    </source>
</evidence>
<dbReference type="AlphaFoldDB" id="A0A0W0SXA6"/>
<proteinExistence type="predicted"/>
<keyword evidence="2" id="KW-1185">Reference proteome</keyword>
<sequence length="365" mass="42019">MSHLSLRDLNRIVEIATRQYQSGTKSPQAFDYLTACRAAIVKPELLPKQDESSEHTVSASDFSNVDYNNMNATGAYDLAKSKADESDNKDAAFAKKLKNELRKRFVIQDPVFSVINEIDQHIQQFRSPANWFRRSAQDKIDALEALKQRLLTITNGTISTQIDAWLEENGATITSSRNIFKRKAEENTSTIQFIEDLKAVYGQESLSLEGYEMPREEKQKIYQPLLNYIQLRTSWFQQIITFIFRNKDVSTKKLAFAHDVMVEVQDSDSYESLRLMLVERRTEHTKRSKEIGKPHYNLDSRREPAVSQHEEISSGYQEIGNEIPPQRKTTVSFWRRPVEEGEIRLESGLAEAFHESIEAASSMRI</sequence>